<evidence type="ECO:0000256" key="1">
    <source>
        <dbReference type="SAM" id="MobiDB-lite"/>
    </source>
</evidence>
<evidence type="ECO:0000313" key="3">
    <source>
        <dbReference type="Proteomes" id="UP000765509"/>
    </source>
</evidence>
<organism evidence="2 3">
    <name type="scientific">Austropuccinia psidii MF-1</name>
    <dbReference type="NCBI Taxonomy" id="1389203"/>
    <lineage>
        <taxon>Eukaryota</taxon>
        <taxon>Fungi</taxon>
        <taxon>Dikarya</taxon>
        <taxon>Basidiomycota</taxon>
        <taxon>Pucciniomycotina</taxon>
        <taxon>Pucciniomycetes</taxon>
        <taxon>Pucciniales</taxon>
        <taxon>Sphaerophragmiaceae</taxon>
        <taxon>Austropuccinia</taxon>
    </lineage>
</organism>
<keyword evidence="3" id="KW-1185">Reference proteome</keyword>
<proteinExistence type="predicted"/>
<feature type="compositionally biased region" description="Basic residues" evidence="1">
    <location>
        <begin position="82"/>
        <end position="91"/>
    </location>
</feature>
<dbReference type="Proteomes" id="UP000765509">
    <property type="component" value="Unassembled WGS sequence"/>
</dbReference>
<sequence length="202" mass="22762">MAPQIGPQSITQDLPFNNGEGHISYGPVPSQWAQAMWEIKWSHGPPGFPECGSILALRVSSHPHGPWTIGHAKDPKDLNGPKKTKKAKRALKPNMIKNGNSDGQDPKQSRWSKMAKIQTFRSNLKDNGDKNPPWMMPKVNQDEEDPRGSTAWAIMGIYIHISIIHQVLSRRALSPYFWDTTQGPCIKEKIDSELKRRAYFKG</sequence>
<comment type="caution">
    <text evidence="2">The sequence shown here is derived from an EMBL/GenBank/DDBJ whole genome shotgun (WGS) entry which is preliminary data.</text>
</comment>
<name>A0A9Q3BWW5_9BASI</name>
<gene>
    <name evidence="2" type="ORF">O181_012310</name>
</gene>
<dbReference type="AlphaFoldDB" id="A0A9Q3BWW5"/>
<feature type="compositionally biased region" description="Basic and acidic residues" evidence="1">
    <location>
        <begin position="71"/>
        <end position="80"/>
    </location>
</feature>
<protein>
    <submittedName>
        <fullName evidence="2">Uncharacterized protein</fullName>
    </submittedName>
</protein>
<feature type="region of interest" description="Disordered" evidence="1">
    <location>
        <begin position="69"/>
        <end position="146"/>
    </location>
</feature>
<reference evidence="2" key="1">
    <citation type="submission" date="2021-03" db="EMBL/GenBank/DDBJ databases">
        <title>Draft genome sequence of rust myrtle Austropuccinia psidii MF-1, a brazilian biotype.</title>
        <authorList>
            <person name="Quecine M.C."/>
            <person name="Pachon D.M.R."/>
            <person name="Bonatelli M.L."/>
            <person name="Correr F.H."/>
            <person name="Franceschini L.M."/>
            <person name="Leite T.F."/>
            <person name="Margarido G.R.A."/>
            <person name="Almeida C.A."/>
            <person name="Ferrarezi J.A."/>
            <person name="Labate C.A."/>
        </authorList>
    </citation>
    <scope>NUCLEOTIDE SEQUENCE</scope>
    <source>
        <strain evidence="2">MF-1</strain>
    </source>
</reference>
<dbReference type="EMBL" id="AVOT02003139">
    <property type="protein sequence ID" value="MBW0472595.1"/>
    <property type="molecule type" value="Genomic_DNA"/>
</dbReference>
<accession>A0A9Q3BWW5</accession>
<evidence type="ECO:0000313" key="2">
    <source>
        <dbReference type="EMBL" id="MBW0472595.1"/>
    </source>
</evidence>